<dbReference type="EMBL" id="JBHLUU010000016">
    <property type="protein sequence ID" value="MFC0474823.1"/>
    <property type="molecule type" value="Genomic_DNA"/>
</dbReference>
<dbReference type="RefSeq" id="WP_377057693.1">
    <property type="nucleotide sequence ID" value="NZ_JBHLUU010000016.1"/>
</dbReference>
<evidence type="ECO:0000256" key="2">
    <source>
        <dbReference type="ARBA" id="ARBA00022475"/>
    </source>
</evidence>
<evidence type="ECO:0000256" key="8">
    <source>
        <dbReference type="HAMAP-Rule" id="MF_00912"/>
    </source>
</evidence>
<dbReference type="Pfam" id="PF03799">
    <property type="entry name" value="FtsQ_DivIB_C"/>
    <property type="match status" value="1"/>
</dbReference>
<keyword evidence="11" id="KW-1185">Reference proteome</keyword>
<dbReference type="HAMAP" id="MF_00912">
    <property type="entry name" value="DivIB"/>
    <property type="match status" value="1"/>
</dbReference>
<evidence type="ECO:0000256" key="3">
    <source>
        <dbReference type="ARBA" id="ARBA00022618"/>
    </source>
</evidence>
<proteinExistence type="inferred from homology"/>
<protein>
    <recommendedName>
        <fullName evidence="8">Cell division protein DivIB</fullName>
    </recommendedName>
</protein>
<accession>A0ABV6KSA3</accession>
<feature type="transmembrane region" description="Helical" evidence="8">
    <location>
        <begin position="31"/>
        <end position="48"/>
    </location>
</feature>
<dbReference type="PANTHER" id="PTHR37820">
    <property type="entry name" value="CELL DIVISION PROTEIN DIVIB"/>
    <property type="match status" value="1"/>
</dbReference>
<dbReference type="Pfam" id="PF08478">
    <property type="entry name" value="POTRA_1"/>
    <property type="match status" value="1"/>
</dbReference>
<name>A0ABV6KSA3_9BACI</name>
<evidence type="ECO:0000313" key="11">
    <source>
        <dbReference type="Proteomes" id="UP001589738"/>
    </source>
</evidence>
<dbReference type="Proteomes" id="UP001589738">
    <property type="component" value="Unassembled WGS sequence"/>
</dbReference>
<keyword evidence="3 8" id="KW-0132">Cell division</keyword>
<dbReference type="InterPro" id="IPR026580">
    <property type="entry name" value="DivIB"/>
</dbReference>
<dbReference type="InterPro" id="IPR034746">
    <property type="entry name" value="POTRA"/>
</dbReference>
<dbReference type="Gene3D" id="3.40.50.10960">
    <property type="match status" value="1"/>
</dbReference>
<dbReference type="Gene3D" id="3.10.20.310">
    <property type="entry name" value="membrane protein fhac"/>
    <property type="match status" value="1"/>
</dbReference>
<dbReference type="InterPro" id="IPR005548">
    <property type="entry name" value="Cell_div_FtsQ/DivIB_C"/>
</dbReference>
<evidence type="ECO:0000256" key="4">
    <source>
        <dbReference type="ARBA" id="ARBA00022692"/>
    </source>
</evidence>
<reference evidence="10 11" key="1">
    <citation type="submission" date="2024-09" db="EMBL/GenBank/DDBJ databases">
        <authorList>
            <person name="Sun Q."/>
            <person name="Mori K."/>
        </authorList>
    </citation>
    <scope>NUCLEOTIDE SEQUENCE [LARGE SCALE GENOMIC DNA]</scope>
    <source>
        <strain evidence="10 11">CGMCC 1.9126</strain>
    </source>
</reference>
<comment type="function">
    <text evidence="8">Cell division protein that may be involved in stabilizing or promoting the assembly of the division complex.</text>
</comment>
<evidence type="ECO:0000256" key="6">
    <source>
        <dbReference type="ARBA" id="ARBA00023136"/>
    </source>
</evidence>
<evidence type="ECO:0000256" key="7">
    <source>
        <dbReference type="ARBA" id="ARBA00023306"/>
    </source>
</evidence>
<dbReference type="GO" id="GO:0051301">
    <property type="term" value="P:cell division"/>
    <property type="evidence" value="ECO:0007669"/>
    <property type="project" value="UniProtKB-KW"/>
</dbReference>
<evidence type="ECO:0000259" key="9">
    <source>
        <dbReference type="PROSITE" id="PS51779"/>
    </source>
</evidence>
<dbReference type="PROSITE" id="PS51779">
    <property type="entry name" value="POTRA"/>
    <property type="match status" value="1"/>
</dbReference>
<feature type="domain" description="POTRA" evidence="9">
    <location>
        <begin position="53"/>
        <end position="121"/>
    </location>
</feature>
<dbReference type="InterPro" id="IPR050487">
    <property type="entry name" value="FtsQ_DivIB"/>
</dbReference>
<evidence type="ECO:0000256" key="1">
    <source>
        <dbReference type="ARBA" id="ARBA00004370"/>
    </source>
</evidence>
<evidence type="ECO:0000256" key="5">
    <source>
        <dbReference type="ARBA" id="ARBA00022989"/>
    </source>
</evidence>
<organism evidence="10 11">
    <name type="scientific">Robertmurraya beringensis</name>
    <dbReference type="NCBI Taxonomy" id="641660"/>
    <lineage>
        <taxon>Bacteria</taxon>
        <taxon>Bacillati</taxon>
        <taxon>Bacillota</taxon>
        <taxon>Bacilli</taxon>
        <taxon>Bacillales</taxon>
        <taxon>Bacillaceae</taxon>
        <taxon>Robertmurraya</taxon>
    </lineage>
</organism>
<dbReference type="PANTHER" id="PTHR37820:SF1">
    <property type="entry name" value="CELL DIVISION PROTEIN FTSQ"/>
    <property type="match status" value="1"/>
</dbReference>
<keyword evidence="2 8" id="KW-1003">Cell membrane</keyword>
<gene>
    <name evidence="8" type="primary">divIB</name>
    <name evidence="10" type="ORF">ACFFHF_05855</name>
</gene>
<evidence type="ECO:0000313" key="10">
    <source>
        <dbReference type="EMBL" id="MFC0474823.1"/>
    </source>
</evidence>
<comment type="caution">
    <text evidence="10">The sequence shown here is derived from an EMBL/GenBank/DDBJ whole genome shotgun (WGS) entry which is preliminary data.</text>
</comment>
<sequence>MIGLDQGKIVSIEERIPKLKQQRRKKANRRLVTLLSLFFLLIVCVVYFQSPLSHIKKISVSGNDLYKAELLVKNSGLSTGMNIWKLDKKEVETKIEKLPEIKSATVKWSFPNSVLITVEEYDRIAVIANENSFIPVLENGEILEDEGITSSPSNAPILIGFTEGEILEEMVNSLKELPFEILYSISEVNYTPKETDRFHISLYMNDGNEVSASLRSFSKKMIHYPSIVSQLDPSQKGVIDLEVGSYFKSYEPGGVETSEEEGEG</sequence>
<dbReference type="InterPro" id="IPR013685">
    <property type="entry name" value="POTRA_FtsQ_type"/>
</dbReference>
<keyword evidence="5 8" id="KW-1133">Transmembrane helix</keyword>
<keyword evidence="4 8" id="KW-0812">Transmembrane</keyword>
<comment type="subcellular location">
    <subcellularLocation>
        <location evidence="8">Cell membrane</location>
        <topology evidence="8">Single-pass type II membrane protein</topology>
    </subcellularLocation>
    <subcellularLocation>
        <location evidence="1">Membrane</location>
    </subcellularLocation>
    <text evidence="8">Localizes to the division septum.</text>
</comment>
<comment type="similarity">
    <text evidence="8">Belongs to the FtsQ/DivIB family. DivIB subfamily.</text>
</comment>
<keyword evidence="7 8" id="KW-0131">Cell cycle</keyword>
<keyword evidence="6 8" id="KW-0472">Membrane</keyword>